<keyword evidence="11" id="KW-0804">Transcription</keyword>
<dbReference type="InterPro" id="IPR012318">
    <property type="entry name" value="HTH_CRP"/>
</dbReference>
<evidence type="ECO:0000259" key="14">
    <source>
        <dbReference type="PROSITE" id="PS51063"/>
    </source>
</evidence>
<evidence type="ECO:0000256" key="6">
    <source>
        <dbReference type="ARBA" id="ARBA00022636"/>
    </source>
</evidence>
<dbReference type="SMART" id="SM00100">
    <property type="entry name" value="cNMP"/>
    <property type="match status" value="1"/>
</dbReference>
<keyword evidence="8" id="KW-0843">Virulence</keyword>
<evidence type="ECO:0000256" key="8">
    <source>
        <dbReference type="ARBA" id="ARBA00023026"/>
    </source>
</evidence>
<dbReference type="PANTHER" id="PTHR24567:SF74">
    <property type="entry name" value="HTH-TYPE TRANSCRIPTIONAL REGULATOR ARCR"/>
    <property type="match status" value="1"/>
</dbReference>
<proteinExistence type="predicted"/>
<dbReference type="SUPFAM" id="SSF51206">
    <property type="entry name" value="cAMP-binding domain-like"/>
    <property type="match status" value="1"/>
</dbReference>
<dbReference type="InterPro" id="IPR050397">
    <property type="entry name" value="Env_Response_Regulators"/>
</dbReference>
<dbReference type="InterPro" id="IPR014710">
    <property type="entry name" value="RmlC-like_jellyroll"/>
</dbReference>
<dbReference type="GO" id="GO:0003700">
    <property type="term" value="F:DNA-binding transcription factor activity"/>
    <property type="evidence" value="ECO:0007669"/>
    <property type="project" value="TreeGrafter"/>
</dbReference>
<feature type="domain" description="Cyclic nucleotide-binding" evidence="13">
    <location>
        <begin position="38"/>
        <end position="140"/>
    </location>
</feature>
<feature type="domain" description="HTH crp-type" evidence="14">
    <location>
        <begin position="171"/>
        <end position="244"/>
    </location>
</feature>
<dbReference type="GO" id="GO:0003824">
    <property type="term" value="F:catalytic activity"/>
    <property type="evidence" value="ECO:0007669"/>
    <property type="project" value="UniProtKB-KW"/>
</dbReference>
<organism evidence="15 16">
    <name type="scientific">Lysobacter enzymogenes</name>
    <dbReference type="NCBI Taxonomy" id="69"/>
    <lineage>
        <taxon>Bacteria</taxon>
        <taxon>Pseudomonadati</taxon>
        <taxon>Pseudomonadota</taxon>
        <taxon>Gammaproteobacteria</taxon>
        <taxon>Lysobacterales</taxon>
        <taxon>Lysobacteraceae</taxon>
        <taxon>Lysobacter</taxon>
    </lineage>
</organism>
<evidence type="ECO:0000256" key="1">
    <source>
        <dbReference type="ARBA" id="ARBA00004496"/>
    </source>
</evidence>
<evidence type="ECO:0000259" key="13">
    <source>
        <dbReference type="PROSITE" id="PS50042"/>
    </source>
</evidence>
<evidence type="ECO:0000256" key="4">
    <source>
        <dbReference type="ARBA" id="ARBA00022491"/>
    </source>
</evidence>
<dbReference type="EMBL" id="CP013140">
    <property type="protein sequence ID" value="ALN60002.1"/>
    <property type="molecule type" value="Genomic_DNA"/>
</dbReference>
<dbReference type="PROSITE" id="PS51063">
    <property type="entry name" value="HTH_CRP_2"/>
    <property type="match status" value="1"/>
</dbReference>
<dbReference type="Proteomes" id="UP000061569">
    <property type="component" value="Chromosome"/>
</dbReference>
<keyword evidence="4" id="KW-0678">Repressor</keyword>
<sequence>MRGSAGRRAVRAAGRMALSAADGAAVRRRRWGLDRCALLRGLPVTLLEHIARHSSEANLEEGDTLFFKNDPSDCLAFVVHGRIYKLLYGPDGQELIVDTIESGETVDETPLLDTHAHTFTAVAYSPTRVLLLPRRHFPSLTNDPVVIERAHASLCLRLRQAVESLETMCLHRLESRLARYLLSLMHNQPQPRGGDFEVALPPTQSILAAMVNASRPKLNAQLQTWHRSGLVSRKRNILRINDIDQFRCKAYLGRDFERPGGRARAGSAWRNA</sequence>
<dbReference type="PROSITE" id="PS50042">
    <property type="entry name" value="CNMP_BINDING_3"/>
    <property type="match status" value="1"/>
</dbReference>
<dbReference type="InterPro" id="IPR036390">
    <property type="entry name" value="WH_DNA-bd_sf"/>
</dbReference>
<evidence type="ECO:0000256" key="10">
    <source>
        <dbReference type="ARBA" id="ARBA00023159"/>
    </source>
</evidence>
<dbReference type="CDD" id="cd00038">
    <property type="entry name" value="CAP_ED"/>
    <property type="match status" value="1"/>
</dbReference>
<evidence type="ECO:0000256" key="12">
    <source>
        <dbReference type="ARBA" id="ARBA00031697"/>
    </source>
</evidence>
<dbReference type="PANTHER" id="PTHR24567">
    <property type="entry name" value="CRP FAMILY TRANSCRIPTIONAL REGULATORY PROTEIN"/>
    <property type="match status" value="1"/>
</dbReference>
<keyword evidence="9" id="KW-0238">DNA-binding</keyword>
<protein>
    <recommendedName>
        <fullName evidence="3">CRP-like protein Clp</fullName>
    </recommendedName>
    <alternativeName>
        <fullName evidence="12">Catabolite activation-like protein</fullName>
    </alternativeName>
</protein>
<keyword evidence="7" id="KW-0805">Transcription regulation</keyword>
<keyword evidence="6" id="KW-0973">c-di-GMP</keyword>
<evidence type="ECO:0000256" key="7">
    <source>
        <dbReference type="ARBA" id="ARBA00023015"/>
    </source>
</evidence>
<dbReference type="Pfam" id="PF00027">
    <property type="entry name" value="cNMP_binding"/>
    <property type="match status" value="1"/>
</dbReference>
<dbReference type="Gene3D" id="2.60.120.10">
    <property type="entry name" value="Jelly Rolls"/>
    <property type="match status" value="1"/>
</dbReference>
<evidence type="ECO:0000313" key="16">
    <source>
        <dbReference type="Proteomes" id="UP000061569"/>
    </source>
</evidence>
<evidence type="ECO:0000256" key="2">
    <source>
        <dbReference type="ARBA" id="ARBA00011738"/>
    </source>
</evidence>
<comment type="subunit">
    <text evidence="2">Homodimer.</text>
</comment>
<dbReference type="KEGG" id="lez:GLE_4661"/>
<dbReference type="Pfam" id="PF13545">
    <property type="entry name" value="HTH_Crp_2"/>
    <property type="match status" value="1"/>
</dbReference>
<dbReference type="SUPFAM" id="SSF46785">
    <property type="entry name" value="Winged helix' DNA-binding domain"/>
    <property type="match status" value="1"/>
</dbReference>
<evidence type="ECO:0000256" key="9">
    <source>
        <dbReference type="ARBA" id="ARBA00023125"/>
    </source>
</evidence>
<evidence type="ECO:0000313" key="15">
    <source>
        <dbReference type="EMBL" id="ALN60002.1"/>
    </source>
</evidence>
<comment type="subcellular location">
    <subcellularLocation>
        <location evidence="1">Cytoplasm</location>
    </subcellularLocation>
</comment>
<dbReference type="STRING" id="69.GLE_4661"/>
<dbReference type="GO" id="GO:0005829">
    <property type="term" value="C:cytosol"/>
    <property type="evidence" value="ECO:0007669"/>
    <property type="project" value="TreeGrafter"/>
</dbReference>
<evidence type="ECO:0000256" key="11">
    <source>
        <dbReference type="ARBA" id="ARBA00023163"/>
    </source>
</evidence>
<dbReference type="GO" id="GO:0003677">
    <property type="term" value="F:DNA binding"/>
    <property type="evidence" value="ECO:0007669"/>
    <property type="project" value="UniProtKB-KW"/>
</dbReference>
<dbReference type="PATRIC" id="fig|69.6.peg.4597"/>
<accession>A0A0S2DN58</accession>
<keyword evidence="5" id="KW-0021">Allosteric enzyme</keyword>
<dbReference type="InterPro" id="IPR018490">
    <property type="entry name" value="cNMP-bd_dom_sf"/>
</dbReference>
<reference evidence="15 16" key="1">
    <citation type="submission" date="2015-11" db="EMBL/GenBank/DDBJ databases">
        <title>Genome sequences of Lysobacter enzymogenes strain C3 and Lysobacter antibioticus ATCC 29479.</title>
        <authorList>
            <person name="Kobayashi D.Y."/>
        </authorList>
    </citation>
    <scope>NUCLEOTIDE SEQUENCE [LARGE SCALE GENOMIC DNA]</scope>
    <source>
        <strain evidence="15 16">C3</strain>
    </source>
</reference>
<evidence type="ECO:0000256" key="5">
    <source>
        <dbReference type="ARBA" id="ARBA00022533"/>
    </source>
</evidence>
<keyword evidence="10" id="KW-0010">Activator</keyword>
<gene>
    <name evidence="15" type="ORF">GLE_4661</name>
</gene>
<name>A0A0S2DN58_LYSEN</name>
<dbReference type="InterPro" id="IPR000595">
    <property type="entry name" value="cNMP-bd_dom"/>
</dbReference>
<dbReference type="AlphaFoldDB" id="A0A0S2DN58"/>
<evidence type="ECO:0000256" key="3">
    <source>
        <dbReference type="ARBA" id="ARBA00020769"/>
    </source>
</evidence>